<dbReference type="GO" id="GO:0001228">
    <property type="term" value="F:DNA-binding transcription activator activity, RNA polymerase II-specific"/>
    <property type="evidence" value="ECO:0007669"/>
    <property type="project" value="TreeGrafter"/>
</dbReference>
<feature type="region of interest" description="Disordered" evidence="3">
    <location>
        <begin position="140"/>
        <end position="179"/>
    </location>
</feature>
<reference evidence="4" key="2">
    <citation type="journal article" date="2023" name="IMA Fungus">
        <title>Comparative genomic study of the Penicillium genus elucidates a diverse pangenome and 15 lateral gene transfer events.</title>
        <authorList>
            <person name="Petersen C."/>
            <person name="Sorensen T."/>
            <person name="Nielsen M.R."/>
            <person name="Sondergaard T.E."/>
            <person name="Sorensen J.L."/>
            <person name="Fitzpatrick D.A."/>
            <person name="Frisvad J.C."/>
            <person name="Nielsen K.L."/>
        </authorList>
    </citation>
    <scope>NUCLEOTIDE SEQUENCE</scope>
    <source>
        <strain evidence="4">IBT 29864</strain>
    </source>
</reference>
<keyword evidence="5" id="KW-1185">Reference proteome</keyword>
<protein>
    <recommendedName>
        <fullName evidence="6">BZIP domain-containing protein</fullName>
    </recommendedName>
</protein>
<dbReference type="AlphaFoldDB" id="A0A9W9R9I6"/>
<dbReference type="InterPro" id="IPR050936">
    <property type="entry name" value="AP-1-like"/>
</dbReference>
<dbReference type="EMBL" id="JAPZBS010000010">
    <property type="protein sequence ID" value="KAJ5355184.1"/>
    <property type="molecule type" value="Genomic_DNA"/>
</dbReference>
<dbReference type="OrthoDB" id="2590011at2759"/>
<dbReference type="InterPro" id="IPR046347">
    <property type="entry name" value="bZIP_sf"/>
</dbReference>
<dbReference type="Gene3D" id="1.20.5.170">
    <property type="match status" value="1"/>
</dbReference>
<proteinExistence type="predicted"/>
<comment type="subcellular location">
    <subcellularLocation>
        <location evidence="1">Nucleus</location>
    </subcellularLocation>
</comment>
<evidence type="ECO:0000256" key="1">
    <source>
        <dbReference type="ARBA" id="ARBA00004123"/>
    </source>
</evidence>
<dbReference type="PANTHER" id="PTHR40621:SF6">
    <property type="entry name" value="AP-1-LIKE TRANSCRIPTION FACTOR YAP1-RELATED"/>
    <property type="match status" value="1"/>
</dbReference>
<evidence type="ECO:0000313" key="4">
    <source>
        <dbReference type="EMBL" id="KAJ5355184.1"/>
    </source>
</evidence>
<dbReference type="CDD" id="cd14688">
    <property type="entry name" value="bZIP_YAP"/>
    <property type="match status" value="1"/>
</dbReference>
<feature type="region of interest" description="Disordered" evidence="3">
    <location>
        <begin position="251"/>
        <end position="303"/>
    </location>
</feature>
<evidence type="ECO:0008006" key="6">
    <source>
        <dbReference type="Google" id="ProtNLM"/>
    </source>
</evidence>
<reference evidence="4" key="1">
    <citation type="submission" date="2022-11" db="EMBL/GenBank/DDBJ databases">
        <authorList>
            <person name="Petersen C."/>
        </authorList>
    </citation>
    <scope>NUCLEOTIDE SEQUENCE</scope>
    <source>
        <strain evidence="4">IBT 29864</strain>
    </source>
</reference>
<evidence type="ECO:0000256" key="2">
    <source>
        <dbReference type="ARBA" id="ARBA00023242"/>
    </source>
</evidence>
<gene>
    <name evidence="4" type="ORF">N7496_012396</name>
</gene>
<dbReference type="SUPFAM" id="SSF57959">
    <property type="entry name" value="Leucine zipper domain"/>
    <property type="match status" value="1"/>
</dbReference>
<dbReference type="Proteomes" id="UP001147782">
    <property type="component" value="Unassembled WGS sequence"/>
</dbReference>
<name>A0A9W9R9I6_9EURO</name>
<dbReference type="RefSeq" id="XP_056549207.1">
    <property type="nucleotide sequence ID" value="XM_056705309.1"/>
</dbReference>
<feature type="compositionally biased region" description="Basic and acidic residues" evidence="3">
    <location>
        <begin position="140"/>
        <end position="166"/>
    </location>
</feature>
<dbReference type="GeneID" id="81444488"/>
<feature type="compositionally biased region" description="Polar residues" evidence="3">
    <location>
        <begin position="252"/>
        <end position="292"/>
    </location>
</feature>
<dbReference type="PANTHER" id="PTHR40621">
    <property type="entry name" value="TRANSCRIPTION FACTOR KAPC-RELATED"/>
    <property type="match status" value="1"/>
</dbReference>
<dbReference type="GO" id="GO:0090575">
    <property type="term" value="C:RNA polymerase II transcription regulator complex"/>
    <property type="evidence" value="ECO:0007669"/>
    <property type="project" value="TreeGrafter"/>
</dbReference>
<comment type="caution">
    <text evidence="4">The sequence shown here is derived from an EMBL/GenBank/DDBJ whole genome shotgun (WGS) entry which is preliminary data.</text>
</comment>
<evidence type="ECO:0000256" key="3">
    <source>
        <dbReference type="SAM" id="MobiDB-lite"/>
    </source>
</evidence>
<keyword evidence="2" id="KW-0539">Nucleus</keyword>
<accession>A0A9W9R9I6</accession>
<evidence type="ECO:0000313" key="5">
    <source>
        <dbReference type="Proteomes" id="UP001147782"/>
    </source>
</evidence>
<dbReference type="GO" id="GO:0000976">
    <property type="term" value="F:transcription cis-regulatory region binding"/>
    <property type="evidence" value="ECO:0007669"/>
    <property type="project" value="InterPro"/>
</dbReference>
<sequence>MASGGVYPLDTQQLPGEFRPPFKLSSSRLRSISNLSRLGRLHLCDRAFDEIGSDLVAGFFPSRWTTIPLASLPQIQETFQLYFQSLATMASISPANFSAPVPASTGYPVPSITAAAQPETPTRGAFGTEFFKIFAGPKKVTRDGTAPKRRGPKPDSKPALTRRQELNRQAQRTHRERKEQYMRALETEVSRLREAYTTEISDANVALQQHKEMLHVVRNENEVLKEILAAHGINYAAELEQRMAERGPLAGFQSSPVAASSTGSNTAPFTNATSNQNVTPATSISTGLSPQATGGVEHPDVSPPMGFVPQQQVYHASPNENLGLDRSACQVVDTPVPAMRGVFESDPQLQIDFILTLEGPCREHTDYLCRRSITEADDEDMPFSGHALMATCPPPSYIANTTPEQAYPHKTYDLPLANLGTLLNLSRQLVTDGQITPIMALQCLKNHELYHSLSRDDIKIIIETLNTKVRCYGFGAVVEDFELIDCLSSVLGTTVDLSVSRVRDDSMYA</sequence>
<organism evidence="4 5">
    <name type="scientific">Penicillium cataractarum</name>
    <dbReference type="NCBI Taxonomy" id="2100454"/>
    <lineage>
        <taxon>Eukaryota</taxon>
        <taxon>Fungi</taxon>
        <taxon>Dikarya</taxon>
        <taxon>Ascomycota</taxon>
        <taxon>Pezizomycotina</taxon>
        <taxon>Eurotiomycetes</taxon>
        <taxon>Eurotiomycetidae</taxon>
        <taxon>Eurotiales</taxon>
        <taxon>Aspergillaceae</taxon>
        <taxon>Penicillium</taxon>
    </lineage>
</organism>